<dbReference type="AlphaFoldDB" id="A0A2P8D796"/>
<evidence type="ECO:0000313" key="1">
    <source>
        <dbReference type="EMBL" id="PSK93106.1"/>
    </source>
</evidence>
<keyword evidence="2" id="KW-1185">Reference proteome</keyword>
<proteinExistence type="predicted"/>
<accession>A0A2P8D796</accession>
<dbReference type="Proteomes" id="UP000240572">
    <property type="component" value="Unassembled WGS sequence"/>
</dbReference>
<dbReference type="RefSeq" id="WP_181358377.1">
    <property type="nucleotide sequence ID" value="NZ_PYGD01000002.1"/>
</dbReference>
<dbReference type="Pfam" id="PF04255">
    <property type="entry name" value="DUF433"/>
    <property type="match status" value="1"/>
</dbReference>
<dbReference type="EMBL" id="PYGD01000002">
    <property type="protein sequence ID" value="PSK93106.1"/>
    <property type="molecule type" value="Genomic_DNA"/>
</dbReference>
<name>A0A2P8D796_9BACT</name>
<reference evidence="1 2" key="1">
    <citation type="submission" date="2018-03" db="EMBL/GenBank/DDBJ databases">
        <title>Genomic Encyclopedia of Type Strains, Phase III (KMG-III): the genomes of soil and plant-associated and newly described type strains.</title>
        <authorList>
            <person name="Whitman W."/>
        </authorList>
    </citation>
    <scope>NUCLEOTIDE SEQUENCE [LARGE SCALE GENOMIC DNA]</scope>
    <source>
        <strain evidence="1 2">CGMCC 1.12700</strain>
    </source>
</reference>
<protein>
    <submittedName>
        <fullName evidence="1">Uncharacterized protein (DUF433 family)</fullName>
    </submittedName>
</protein>
<dbReference type="InterPro" id="IPR036388">
    <property type="entry name" value="WH-like_DNA-bd_sf"/>
</dbReference>
<gene>
    <name evidence="1" type="ORF">B0I18_10275</name>
</gene>
<dbReference type="InterPro" id="IPR009057">
    <property type="entry name" value="Homeodomain-like_sf"/>
</dbReference>
<dbReference type="SUPFAM" id="SSF46689">
    <property type="entry name" value="Homeodomain-like"/>
    <property type="match status" value="1"/>
</dbReference>
<dbReference type="InterPro" id="IPR007367">
    <property type="entry name" value="DUF433"/>
</dbReference>
<sequence>MSYIERNPEKCFGMPSLRNRRITVYDLVIMLFLEPEKEAYLADLQVSKDQAIEALEYCSQQLCKQDKIHNISPFCDGCILRTVAEGYIFEEDLYYEAEDNNGKKCTFSKESHLEIFGGSMQEFKAEEEGAATWIIAQSLLTSGAIK</sequence>
<organism evidence="1 2">
    <name type="scientific">Taibaiella chishuiensis</name>
    <dbReference type="NCBI Taxonomy" id="1434707"/>
    <lineage>
        <taxon>Bacteria</taxon>
        <taxon>Pseudomonadati</taxon>
        <taxon>Bacteroidota</taxon>
        <taxon>Chitinophagia</taxon>
        <taxon>Chitinophagales</taxon>
        <taxon>Chitinophagaceae</taxon>
        <taxon>Taibaiella</taxon>
    </lineage>
</organism>
<comment type="caution">
    <text evidence="1">The sequence shown here is derived from an EMBL/GenBank/DDBJ whole genome shotgun (WGS) entry which is preliminary data.</text>
</comment>
<evidence type="ECO:0000313" key="2">
    <source>
        <dbReference type="Proteomes" id="UP000240572"/>
    </source>
</evidence>
<dbReference type="Gene3D" id="1.10.10.10">
    <property type="entry name" value="Winged helix-like DNA-binding domain superfamily/Winged helix DNA-binding domain"/>
    <property type="match status" value="1"/>
</dbReference>